<evidence type="ECO:0000256" key="18">
    <source>
        <dbReference type="ARBA" id="ARBA00023172"/>
    </source>
</evidence>
<keyword evidence="15" id="KW-0239">DNA-directed DNA polymerase</keyword>
<dbReference type="InterPro" id="IPR008916">
    <property type="entry name" value="Retrov_capsid_C"/>
</dbReference>
<keyword evidence="6" id="KW-0548">Nucleotidyltransferase</keyword>
<dbReference type="SUPFAM" id="SSF53098">
    <property type="entry name" value="Ribonuclease H-like"/>
    <property type="match status" value="2"/>
</dbReference>
<dbReference type="Pfam" id="PF19317">
    <property type="entry name" value="Gag_p24_C"/>
    <property type="match status" value="1"/>
</dbReference>
<keyword evidence="10" id="KW-0255">Endonuclease</keyword>
<keyword evidence="7" id="KW-0540">Nuclease</keyword>
<dbReference type="InterPro" id="IPR036862">
    <property type="entry name" value="Integrase_C_dom_sf_retrovir"/>
</dbReference>
<dbReference type="InterPro" id="IPR010661">
    <property type="entry name" value="RVT_thumb"/>
</dbReference>
<comment type="catalytic activity">
    <reaction evidence="25">
        <text>dUTP + H2O = dUMP + diphosphate + H(+)</text>
        <dbReference type="Rhea" id="RHEA:10248"/>
        <dbReference type="ChEBI" id="CHEBI:15377"/>
        <dbReference type="ChEBI" id="CHEBI:15378"/>
        <dbReference type="ChEBI" id="CHEBI:33019"/>
        <dbReference type="ChEBI" id="CHEBI:61555"/>
        <dbReference type="ChEBI" id="CHEBI:246422"/>
        <dbReference type="EC" id="3.6.1.23"/>
    </reaction>
</comment>
<evidence type="ECO:0000256" key="11">
    <source>
        <dbReference type="ARBA" id="ARBA00022801"/>
    </source>
</evidence>
<dbReference type="InterPro" id="IPR012337">
    <property type="entry name" value="RNaseH-like_sf"/>
</dbReference>
<dbReference type="InterPro" id="IPR036157">
    <property type="entry name" value="dUTPase-like_sf"/>
</dbReference>
<evidence type="ECO:0000256" key="24">
    <source>
        <dbReference type="ARBA" id="ARBA00023479"/>
    </source>
</evidence>
<dbReference type="InterPro" id="IPR043502">
    <property type="entry name" value="DNA/RNA_pol_sf"/>
</dbReference>
<dbReference type="Pfam" id="PF00692">
    <property type="entry name" value="dUTPase"/>
    <property type="match status" value="1"/>
</dbReference>
<evidence type="ECO:0000259" key="29">
    <source>
        <dbReference type="PROSITE" id="PS50876"/>
    </source>
</evidence>
<dbReference type="GO" id="GO:0006310">
    <property type="term" value="P:DNA recombination"/>
    <property type="evidence" value="ECO:0007669"/>
    <property type="project" value="UniProtKB-KW"/>
</dbReference>
<evidence type="ECO:0000256" key="28">
    <source>
        <dbReference type="SAM" id="MobiDB-lite"/>
    </source>
</evidence>
<keyword evidence="21" id="KW-1160">Virus entry into host cell</keyword>
<dbReference type="InterPro" id="IPR029054">
    <property type="entry name" value="dUTPase-like"/>
</dbReference>
<evidence type="ECO:0000256" key="20">
    <source>
        <dbReference type="ARBA" id="ARBA00023268"/>
    </source>
</evidence>
<evidence type="ECO:0000256" key="1">
    <source>
        <dbReference type="ARBA" id="ARBA00000379"/>
    </source>
</evidence>
<evidence type="ECO:0000259" key="30">
    <source>
        <dbReference type="PROSITE" id="PS50878"/>
    </source>
</evidence>
<evidence type="ECO:0000256" key="5">
    <source>
        <dbReference type="ARBA" id="ARBA00022679"/>
    </source>
</evidence>
<dbReference type="InterPro" id="IPR002156">
    <property type="entry name" value="RNaseH_domain"/>
</dbReference>
<evidence type="ECO:0000256" key="27">
    <source>
        <dbReference type="PROSITE-ProRule" id="PRU00506"/>
    </source>
</evidence>
<keyword evidence="26" id="KW-0862">Zinc</keyword>
<evidence type="ECO:0000256" key="12">
    <source>
        <dbReference type="ARBA" id="ARBA00022884"/>
    </source>
</evidence>
<dbReference type="GO" id="GO:0035613">
    <property type="term" value="F:RNA stem-loop binding"/>
    <property type="evidence" value="ECO:0007669"/>
    <property type="project" value="TreeGrafter"/>
</dbReference>
<dbReference type="CDD" id="cd07557">
    <property type="entry name" value="trimeric_dUTPase"/>
    <property type="match status" value="1"/>
</dbReference>
<evidence type="ECO:0000256" key="8">
    <source>
        <dbReference type="ARBA" id="ARBA00022723"/>
    </source>
</evidence>
<comment type="function">
    <text evidence="23">During replicative cycle of retroviruses, the reverse-transcribed viral DNA is integrated into the host chromosome by the viral integrase enzyme. RNase H activity is associated with the reverse transcriptase.</text>
</comment>
<dbReference type="Gene3D" id="3.10.10.10">
    <property type="entry name" value="HIV Type 1 Reverse Transcriptase, subunit A, domain 1"/>
    <property type="match status" value="1"/>
</dbReference>
<keyword evidence="11" id="KW-0378">Hydrolase</keyword>
<evidence type="ECO:0000256" key="4">
    <source>
        <dbReference type="ARBA" id="ARBA00022670"/>
    </source>
</evidence>
<dbReference type="Pfam" id="PF00075">
    <property type="entry name" value="RNase_H"/>
    <property type="match status" value="1"/>
</dbReference>
<comment type="catalytic activity">
    <reaction evidence="1">
        <text>3'-end directed exonucleolytic cleavage of viral RNA-DNA hybrid.</text>
        <dbReference type="EC" id="3.1.13.2"/>
    </reaction>
</comment>
<dbReference type="Gene3D" id="3.30.70.270">
    <property type="match status" value="3"/>
</dbReference>
<dbReference type="GO" id="GO:0004523">
    <property type="term" value="F:RNA-DNA hybrid ribonuclease activity"/>
    <property type="evidence" value="ECO:0007669"/>
    <property type="project" value="InterPro"/>
</dbReference>
<dbReference type="Gene3D" id="2.30.30.10">
    <property type="entry name" value="Integrase, C-terminal domain superfamily, retroviral"/>
    <property type="match status" value="1"/>
</dbReference>
<dbReference type="PROSITE" id="PS50879">
    <property type="entry name" value="RNASE_H_1"/>
    <property type="match status" value="1"/>
</dbReference>
<evidence type="ECO:0000256" key="7">
    <source>
        <dbReference type="ARBA" id="ARBA00022722"/>
    </source>
</evidence>
<keyword evidence="35" id="KW-1185">Reference proteome</keyword>
<dbReference type="InterPro" id="IPR045345">
    <property type="entry name" value="Gag_p24_C"/>
</dbReference>
<dbReference type="InterPro" id="IPR001584">
    <property type="entry name" value="Integrase_cat-core"/>
</dbReference>
<dbReference type="PROSITE" id="PS50878">
    <property type="entry name" value="RT_POL"/>
    <property type="match status" value="1"/>
</dbReference>
<dbReference type="SUPFAM" id="SSF46919">
    <property type="entry name" value="N-terminal Zn binding domain of HIV integrase"/>
    <property type="match status" value="1"/>
</dbReference>
<evidence type="ECO:0000313" key="34">
    <source>
        <dbReference type="EMBL" id="AAA67168.1"/>
    </source>
</evidence>
<keyword evidence="19" id="KW-1179">Viral genome integration</keyword>
<dbReference type="GO" id="GO:0044826">
    <property type="term" value="P:viral genome integration into host DNA"/>
    <property type="evidence" value="ECO:0007669"/>
    <property type="project" value="UniProtKB-KW"/>
</dbReference>
<dbReference type="PROSITE" id="PS51027">
    <property type="entry name" value="INTEGRASE_DBD"/>
    <property type="match status" value="1"/>
</dbReference>
<keyword evidence="14" id="KW-0695">RNA-directed DNA polymerase</keyword>
<feature type="domain" description="Integrase catalytic" evidence="32">
    <location>
        <begin position="846"/>
        <end position="999"/>
    </location>
</feature>
<feature type="domain" description="Integrase-type" evidence="29">
    <location>
        <begin position="798"/>
        <end position="839"/>
    </location>
</feature>
<proteinExistence type="inferred from homology"/>
<dbReference type="InterPro" id="IPR021109">
    <property type="entry name" value="Peptidase_aspartic_dom_sf"/>
</dbReference>
<dbReference type="GO" id="GO:0015074">
    <property type="term" value="P:DNA integration"/>
    <property type="evidence" value="ECO:0007669"/>
    <property type="project" value="UniProtKB-KW"/>
</dbReference>
<dbReference type="Pfam" id="PF06815">
    <property type="entry name" value="RVT_connect"/>
    <property type="match status" value="1"/>
</dbReference>
<dbReference type="RefSeq" id="YP_009507791.1">
    <property type="nucleotide sequence ID" value="NC_038669.1"/>
</dbReference>
<organism evidence="34">
    <name type="scientific">Puma lentivirus 14</name>
    <dbReference type="NCBI Taxonomy" id="32615"/>
    <lineage>
        <taxon>Viruses</taxon>
        <taxon>Riboviria</taxon>
        <taxon>Pararnavirae</taxon>
        <taxon>Artverviricota</taxon>
        <taxon>Revtraviricetes</taxon>
        <taxon>Ortervirales</taxon>
        <taxon>Retroviridae</taxon>
        <taxon>Orthoretrovirinae</taxon>
        <taxon>Lentivirus</taxon>
        <taxon>Lentivirus pum</taxon>
        <taxon>Puma lentivirus</taxon>
    </lineage>
</organism>
<dbReference type="GO" id="GO:0006508">
    <property type="term" value="P:proteolysis"/>
    <property type="evidence" value="ECO:0007669"/>
    <property type="project" value="UniProtKB-KW"/>
</dbReference>
<dbReference type="Pfam" id="PF02022">
    <property type="entry name" value="Integrase_Zn"/>
    <property type="match status" value="1"/>
</dbReference>
<dbReference type="InterPro" id="IPR010659">
    <property type="entry name" value="RVT_connect"/>
</dbReference>
<dbReference type="GO" id="GO:0004190">
    <property type="term" value="F:aspartic-type endopeptidase activity"/>
    <property type="evidence" value="ECO:0007669"/>
    <property type="project" value="UniProtKB-KW"/>
</dbReference>
<evidence type="ECO:0000259" key="31">
    <source>
        <dbReference type="PROSITE" id="PS50879"/>
    </source>
</evidence>
<evidence type="ECO:0000313" key="35">
    <source>
        <dbReference type="Proteomes" id="UP000243266"/>
    </source>
</evidence>
<dbReference type="Gene3D" id="2.70.40.10">
    <property type="match status" value="1"/>
</dbReference>
<evidence type="ECO:0000256" key="25">
    <source>
        <dbReference type="ARBA" id="ARBA00047686"/>
    </source>
</evidence>
<keyword evidence="18" id="KW-0233">DNA recombination</keyword>
<comment type="catalytic activity">
    <reaction evidence="22">
        <text>Endohydrolysis of RNA in RNA/DNA hybrids. Three different cleavage modes: 1. sequence-specific internal cleavage of RNA. Human immunodeficiency virus type 1 and Moloney murine leukemia virus enzymes prefer to cleave the RNA strand one nucleotide away from the RNA-DNA junction. 2. RNA 5'-end directed cleavage 13-19 nucleotides from the RNA end. 3. DNA 3'-end directed cleavage 15-20 nucleotides away from the primer terminus.</text>
        <dbReference type="EC" id="3.1.26.13"/>
    </reaction>
</comment>
<evidence type="ECO:0000256" key="14">
    <source>
        <dbReference type="ARBA" id="ARBA00022918"/>
    </source>
</evidence>
<feature type="compositionally biased region" description="Polar residues" evidence="28">
    <location>
        <begin position="1074"/>
        <end position="1086"/>
    </location>
</feature>
<gene>
    <name evidence="34" type="primary">pol</name>
</gene>
<dbReference type="SUPFAM" id="SSF47353">
    <property type="entry name" value="Retrovirus capsid dimerization domain-like"/>
    <property type="match status" value="1"/>
</dbReference>
<dbReference type="Pfam" id="PF00078">
    <property type="entry name" value="RVT_1"/>
    <property type="match status" value="1"/>
</dbReference>
<dbReference type="InterPro" id="IPR003308">
    <property type="entry name" value="Integrase_Zn-bd_dom_N"/>
</dbReference>
<keyword evidence="17" id="KW-0238">DNA-binding</keyword>
<dbReference type="SUPFAM" id="SSF51283">
    <property type="entry name" value="dUTPase-like"/>
    <property type="match status" value="1"/>
</dbReference>
<reference evidence="34" key="1">
    <citation type="journal article" date="1994" name="Virology">
        <title>Nucleotide sequence analysis of puma lentivirus (PLV-14): genomic organization and relationship to other lentiviruses.</title>
        <authorList>
            <person name="Langley R.J."/>
            <person name="Hirsch V.M."/>
            <person name="O'Brien S.J."/>
            <person name="Adger-Johnson D."/>
            <person name="Goeken R.M."/>
            <person name="Olmsted R.A."/>
        </authorList>
    </citation>
    <scope>NUCLEOTIDE SEQUENCE [LARGE SCALE GENOMIC DNA]</scope>
</reference>
<keyword evidence="9" id="KW-0064">Aspartyl protease</keyword>
<dbReference type="GO" id="GO:0003677">
    <property type="term" value="F:DNA binding"/>
    <property type="evidence" value="ECO:0007669"/>
    <property type="project" value="UniProtKB-KW"/>
</dbReference>
<dbReference type="Gene3D" id="1.10.1200.30">
    <property type="match status" value="1"/>
</dbReference>
<evidence type="ECO:0000256" key="23">
    <source>
        <dbReference type="ARBA" id="ARBA00023429"/>
    </source>
</evidence>
<feature type="domain" description="Reverse transcriptase" evidence="30">
    <location>
        <begin position="107"/>
        <end position="296"/>
    </location>
</feature>
<dbReference type="InterPro" id="IPR036397">
    <property type="entry name" value="RNaseH_sf"/>
</dbReference>
<dbReference type="EMBL" id="U03982">
    <property type="protein sequence ID" value="AAA67168.1"/>
    <property type="molecule type" value="Genomic_DNA"/>
</dbReference>
<dbReference type="Pfam" id="PF06817">
    <property type="entry name" value="RVT_thumb"/>
    <property type="match status" value="1"/>
</dbReference>
<keyword evidence="16" id="KW-1188">Viral release from host cell</keyword>
<dbReference type="Proteomes" id="UP000243266">
    <property type="component" value="Segment"/>
</dbReference>
<keyword evidence="8" id="KW-0479">Metal-binding</keyword>
<dbReference type="GO" id="GO:0008270">
    <property type="term" value="F:zinc ion binding"/>
    <property type="evidence" value="ECO:0007669"/>
    <property type="project" value="UniProtKB-KW"/>
</dbReference>
<dbReference type="PANTHER" id="PTHR41694">
    <property type="entry name" value="ENDOGENOUS RETROVIRUS GROUP K MEMBER POL PROTEIN"/>
    <property type="match status" value="1"/>
</dbReference>
<dbReference type="PANTHER" id="PTHR41694:SF3">
    <property type="entry name" value="RNA-DIRECTED DNA POLYMERASE-RELATED"/>
    <property type="match status" value="1"/>
</dbReference>
<dbReference type="GO" id="GO:0003887">
    <property type="term" value="F:DNA-directed DNA polymerase activity"/>
    <property type="evidence" value="ECO:0007669"/>
    <property type="project" value="UniProtKB-KW"/>
</dbReference>
<dbReference type="InterPro" id="IPR000477">
    <property type="entry name" value="RT_dom"/>
</dbReference>
<evidence type="ECO:0000256" key="26">
    <source>
        <dbReference type="PROSITE-ProRule" id="PRU00450"/>
    </source>
</evidence>
<feature type="domain" description="Integrase-type" evidence="33">
    <location>
        <begin position="1018"/>
        <end position="1066"/>
    </location>
</feature>
<keyword evidence="16" id="KW-0917">Virion maturation</keyword>
<dbReference type="SUPFAM" id="SSF50122">
    <property type="entry name" value="DNA-binding domain of retroviral integrase"/>
    <property type="match status" value="1"/>
</dbReference>
<evidence type="ECO:0000256" key="15">
    <source>
        <dbReference type="ARBA" id="ARBA00022932"/>
    </source>
</evidence>
<dbReference type="InterPro" id="IPR001037">
    <property type="entry name" value="Integrase_C_retrovir"/>
</dbReference>
<dbReference type="Gene3D" id="3.30.420.10">
    <property type="entry name" value="Ribonuclease H-like superfamily/Ribonuclease H"/>
    <property type="match status" value="2"/>
</dbReference>
<dbReference type="MEROPS" id="A02.007"/>
<feature type="domain" description="RNase H type-1" evidence="31">
    <location>
        <begin position="538"/>
        <end position="658"/>
    </location>
</feature>
<evidence type="ECO:0000256" key="22">
    <source>
        <dbReference type="ARBA" id="ARBA00023415"/>
    </source>
</evidence>
<keyword evidence="12" id="KW-0694">RNA-binding</keyword>
<evidence type="ECO:0000256" key="3">
    <source>
        <dbReference type="ARBA" id="ARBA00009555"/>
    </source>
</evidence>
<evidence type="ECO:0000256" key="9">
    <source>
        <dbReference type="ARBA" id="ARBA00022750"/>
    </source>
</evidence>
<keyword evidence="4" id="KW-0645">Protease</keyword>
<keyword evidence="5" id="KW-0808">Transferase</keyword>
<keyword evidence="26" id="KW-0863">Zinc-finger</keyword>
<protein>
    <recommendedName>
        <fullName evidence="24">Pol polyprotein</fullName>
    </recommendedName>
</protein>
<evidence type="ECO:0000256" key="2">
    <source>
        <dbReference type="ARBA" id="ARBA00003235"/>
    </source>
</evidence>
<dbReference type="GO" id="GO:0046718">
    <property type="term" value="P:symbiont entry into host cell"/>
    <property type="evidence" value="ECO:0007669"/>
    <property type="project" value="UniProtKB-KW"/>
</dbReference>
<dbReference type="GO" id="GO:0004170">
    <property type="term" value="F:dUTP diphosphatase activity"/>
    <property type="evidence" value="ECO:0007669"/>
    <property type="project" value="UniProtKB-EC"/>
</dbReference>
<evidence type="ECO:0000256" key="19">
    <source>
        <dbReference type="ARBA" id="ARBA00023195"/>
    </source>
</evidence>
<accession>Q84809</accession>
<comment type="similarity">
    <text evidence="3">Belongs to the retroviral Pol polyprotein family.</text>
</comment>
<dbReference type="Pfam" id="PF00665">
    <property type="entry name" value="rve"/>
    <property type="match status" value="1"/>
</dbReference>
<dbReference type="GO" id="GO:0075713">
    <property type="term" value="P:establishment of integrated proviral latency"/>
    <property type="evidence" value="ECO:0007669"/>
    <property type="project" value="UniProtKB-KW"/>
</dbReference>
<evidence type="ECO:0000259" key="33">
    <source>
        <dbReference type="PROSITE" id="PS51027"/>
    </source>
</evidence>
<dbReference type="SUPFAM" id="SSF56672">
    <property type="entry name" value="DNA/RNA polymerases"/>
    <property type="match status" value="1"/>
</dbReference>
<comment type="function">
    <text evidence="2">Catalyzes viral DNA integration into the host chromosome, by performing a series of DNA cutting and joining reactions.</text>
</comment>
<sequence>MQGVGGTNRGEKYINVHFEAYFDKEVRCICNGKICVIPQNNLLEPLFGRDNMKLLDIKLVMANISTKIPIVKAKLVDPNKGPKIKQWPLTNEKIEALTEIVERLETEGKVKRADPNNPWNTPIFCIKKKSGKWRMLIDFRELNKLTLKGAEVQLGLPHPAGLSMRKQVTVLDIGDAYFTIPLDPDYQPYTAFTLPNKNNQGPGRRYVWCSLPQGWVLSPLIYQSTLDNILQPWRKKYPNIDVYQYMDDIYIGSDFSRLEHEKIIQELRDLLIFWGFETPEDKLQQEPPYKWMGYTLYPNKWTIQKTKLDIPEVPTLNQLQKLAGVINWATQNVGGIKIKALTELMKGNQQLDSYRQWTPEALGHLQKIKAGEPKAVTLRQGPKESYKDFIDRLFQQIDQEQALEEVRIAKEAIENLTDMSYFDNKKPVYCKFSIVGVHQVAYIVYQDQGQLWMGRMNRQKKKAENTCDIVLRAINKVRQEAIVRLGIEPVYQIPCSREIWESYLITSIYLKNPPPEVQFIHASLMMARMLTMLTSEPIEGIETWFIDGGRRLGKKAISAYWTSEGKEKYEYIEGSNQQAEVNALRMALVDGPSEMNIITDSQYIMNVLKQYPDSLSGLWQKIIELLQSKIKIFLDWVPGHKNIPGNVEVDRICQENMIIEGDGIIDKREEDAGYDLIAQEDVFLMKGEVRIVPINAKIMLPEGTWGLIIGKSSIGKLGLDVLGGVIDQGYRGALNVILSNLTRHGVKISKGQKIAQLIILPYVTESLEKGKMIMDSQRGEGGFGSTGAYVTQISSWMDNIEKAEDDHDKFHSDVVYLKQRFGIPRQVAEEIIRKCPLCMIKGEVSYGQLKIGEGIWQIDCTHLEKLILLVCIQTTSGFVVVYNLKREDAKETGLAFLNLFSQYYVTEIQTDNGPNFANERITGICFHFGIKHKKGIPINPQSQALVENFNRTLKVWVDKFKEVTETLEAAVQLAVHALNHKRKGGLGGITPYELYVQQESIRIQELYSSIPHKFLKDSWIYYKDRKDKLWKGPTQVYYWGEGAVLIKDENNKYLLIPRRRIRRVPAPKDLTQEDGFNQTEQESNNA</sequence>
<feature type="DNA-binding region" description="Integrase-type" evidence="27">
    <location>
        <begin position="1018"/>
        <end position="1066"/>
    </location>
</feature>
<dbReference type="Gene3D" id="2.40.70.10">
    <property type="entry name" value="Acid Proteases"/>
    <property type="match status" value="1"/>
</dbReference>
<dbReference type="KEGG" id="vg:37618882"/>
<dbReference type="GO" id="GO:0003964">
    <property type="term" value="F:RNA-directed DNA polymerase activity"/>
    <property type="evidence" value="ECO:0007669"/>
    <property type="project" value="UniProtKB-KW"/>
</dbReference>
<dbReference type="GO" id="GO:0004533">
    <property type="term" value="F:exoribonuclease H activity"/>
    <property type="evidence" value="ECO:0007669"/>
    <property type="project" value="UniProtKB-EC"/>
</dbReference>
<dbReference type="PROSITE" id="PS50994">
    <property type="entry name" value="INTEGRASE"/>
    <property type="match status" value="1"/>
</dbReference>
<evidence type="ECO:0000256" key="13">
    <source>
        <dbReference type="ARBA" id="ARBA00022908"/>
    </source>
</evidence>
<keyword evidence="20" id="KW-0511">Multifunctional enzyme</keyword>
<feature type="region of interest" description="Disordered" evidence="28">
    <location>
        <begin position="1067"/>
        <end position="1086"/>
    </location>
</feature>
<dbReference type="GeneID" id="37618882"/>
<dbReference type="InterPro" id="IPR017856">
    <property type="entry name" value="Integrase-like_N"/>
</dbReference>
<dbReference type="InterPro" id="IPR043128">
    <property type="entry name" value="Rev_trsase/Diguanyl_cyclase"/>
</dbReference>
<dbReference type="InterPro" id="IPR033704">
    <property type="entry name" value="dUTPase_trimeric"/>
</dbReference>
<evidence type="ECO:0000259" key="32">
    <source>
        <dbReference type="PROSITE" id="PS50994"/>
    </source>
</evidence>
<evidence type="ECO:0000256" key="10">
    <source>
        <dbReference type="ARBA" id="ARBA00022759"/>
    </source>
</evidence>
<evidence type="ECO:0000256" key="6">
    <source>
        <dbReference type="ARBA" id="ARBA00022695"/>
    </source>
</evidence>
<dbReference type="PROSITE" id="PS50876">
    <property type="entry name" value="ZF_INTEGRASE"/>
    <property type="match status" value="1"/>
</dbReference>
<evidence type="ECO:0000256" key="17">
    <source>
        <dbReference type="ARBA" id="ARBA00023125"/>
    </source>
</evidence>
<evidence type="ECO:0000256" key="21">
    <source>
        <dbReference type="ARBA" id="ARBA00023296"/>
    </source>
</evidence>
<dbReference type="Gene3D" id="1.10.10.200">
    <property type="match status" value="1"/>
</dbReference>
<evidence type="ECO:0000256" key="16">
    <source>
        <dbReference type="ARBA" id="ARBA00023113"/>
    </source>
</evidence>
<keyword evidence="13" id="KW-0229">DNA integration</keyword>
<name>Q84809_9RETR</name>
<dbReference type="Pfam" id="PF00552">
    <property type="entry name" value="IN_DBD_C"/>
    <property type="match status" value="1"/>
</dbReference>